<feature type="transmembrane region" description="Helical" evidence="8">
    <location>
        <begin position="288"/>
        <end position="307"/>
    </location>
</feature>
<feature type="transmembrane region" description="Helical" evidence="8">
    <location>
        <begin position="12"/>
        <end position="34"/>
    </location>
</feature>
<feature type="transmembrane region" description="Helical" evidence="8">
    <location>
        <begin position="112"/>
        <end position="140"/>
    </location>
</feature>
<dbReference type="PANTHER" id="PTHR33908">
    <property type="entry name" value="MANNOSYLTRANSFERASE YKCB-RELATED"/>
    <property type="match status" value="1"/>
</dbReference>
<dbReference type="GO" id="GO:0016763">
    <property type="term" value="F:pentosyltransferase activity"/>
    <property type="evidence" value="ECO:0007669"/>
    <property type="project" value="TreeGrafter"/>
</dbReference>
<evidence type="ECO:0000256" key="2">
    <source>
        <dbReference type="ARBA" id="ARBA00022475"/>
    </source>
</evidence>
<dbReference type="AlphaFoldDB" id="A0A7Y0E1P6"/>
<accession>A0A7Y0E1P6</accession>
<evidence type="ECO:0000256" key="6">
    <source>
        <dbReference type="ARBA" id="ARBA00022989"/>
    </source>
</evidence>
<evidence type="ECO:0000256" key="5">
    <source>
        <dbReference type="ARBA" id="ARBA00022692"/>
    </source>
</evidence>
<evidence type="ECO:0000313" key="10">
    <source>
        <dbReference type="EMBL" id="NMM45528.1"/>
    </source>
</evidence>
<proteinExistence type="predicted"/>
<keyword evidence="5 8" id="KW-0812">Transmembrane</keyword>
<feature type="transmembrane region" description="Helical" evidence="8">
    <location>
        <begin position="80"/>
        <end position="100"/>
    </location>
</feature>
<keyword evidence="7 8" id="KW-0472">Membrane</keyword>
<protein>
    <submittedName>
        <fullName evidence="10">Glycosyltransferase family 39 protein</fullName>
    </submittedName>
</protein>
<gene>
    <name evidence="10" type="ORF">HH303_13620</name>
</gene>
<keyword evidence="2" id="KW-1003">Cell membrane</keyword>
<keyword evidence="3" id="KW-0328">Glycosyltransferase</keyword>
<dbReference type="EMBL" id="JABBNT010000004">
    <property type="protein sequence ID" value="NMM45528.1"/>
    <property type="molecule type" value="Genomic_DNA"/>
</dbReference>
<dbReference type="GO" id="GO:0005886">
    <property type="term" value="C:plasma membrane"/>
    <property type="evidence" value="ECO:0007669"/>
    <property type="project" value="UniProtKB-SubCell"/>
</dbReference>
<reference evidence="10 11" key="1">
    <citation type="submission" date="2020-04" db="EMBL/GenBank/DDBJ databases">
        <title>Rhodospirillaceae bacterium KN72 isolated from deep sea.</title>
        <authorList>
            <person name="Zhang D.-C."/>
        </authorList>
    </citation>
    <scope>NUCLEOTIDE SEQUENCE [LARGE SCALE GENOMIC DNA]</scope>
    <source>
        <strain evidence="10 11">KN72</strain>
    </source>
</reference>
<keyword evidence="11" id="KW-1185">Reference proteome</keyword>
<evidence type="ECO:0000256" key="4">
    <source>
        <dbReference type="ARBA" id="ARBA00022679"/>
    </source>
</evidence>
<evidence type="ECO:0000259" key="9">
    <source>
        <dbReference type="Pfam" id="PF13231"/>
    </source>
</evidence>
<dbReference type="PANTHER" id="PTHR33908:SF11">
    <property type="entry name" value="MEMBRANE PROTEIN"/>
    <property type="match status" value="1"/>
</dbReference>
<dbReference type="RefSeq" id="WP_169625917.1">
    <property type="nucleotide sequence ID" value="NZ_JABBNT010000004.1"/>
</dbReference>
<dbReference type="Pfam" id="PF13231">
    <property type="entry name" value="PMT_2"/>
    <property type="match status" value="1"/>
</dbReference>
<dbReference type="Proteomes" id="UP000539372">
    <property type="component" value="Unassembled WGS sequence"/>
</dbReference>
<feature type="transmembrane region" description="Helical" evidence="8">
    <location>
        <begin position="338"/>
        <end position="356"/>
    </location>
</feature>
<dbReference type="InterPro" id="IPR050297">
    <property type="entry name" value="LipidA_mod_glycosyltrf_83"/>
</dbReference>
<evidence type="ECO:0000313" key="11">
    <source>
        <dbReference type="Proteomes" id="UP000539372"/>
    </source>
</evidence>
<evidence type="ECO:0000256" key="3">
    <source>
        <dbReference type="ARBA" id="ARBA00022676"/>
    </source>
</evidence>
<feature type="transmembrane region" description="Helical" evidence="8">
    <location>
        <begin position="257"/>
        <end position="276"/>
    </location>
</feature>
<evidence type="ECO:0000256" key="1">
    <source>
        <dbReference type="ARBA" id="ARBA00004651"/>
    </source>
</evidence>
<evidence type="ECO:0000256" key="7">
    <source>
        <dbReference type="ARBA" id="ARBA00023136"/>
    </source>
</evidence>
<dbReference type="InterPro" id="IPR038731">
    <property type="entry name" value="RgtA/B/C-like"/>
</dbReference>
<sequence length="490" mass="53937">MVSTPNSPQSGFFWKPLLITALALLAVRIGVLLLTPLTLQGDEAQYWTWSRDIDFGYYSKPPLIAWAIGFSTWLFGNAEWAVRLPSCLFQIATGLVLAMLGRRLFDDRTGLWAGIVWMTLPAVAFSSLLMSTDALLLTFWALALLQWDRLVKGGGWADVLVLAIAFGLGLNAKYAMSYFLLCAALHLVISREARRGLLTNALKPIVGFVLGGTMILPNVWWNAAHGWATVGHTADNANYQGIVLHFDKFGEFLGSQFGVFGPILFAAFILCLPWTRQRIAALTAERKFLIAFSVPILLLVCGLSLMSRANANWAATAFPAATLLTVHVLMSRPVWIKASVALHVAVALLLYGAVVMPDASVRLLGRDPFKAIPDWTDVAREVEAAAQASGTSVLLLDDRMITASLSYALRDRPLILRAWNHDAKIDHHYEMAWLYRPQDDGDRVLLVTPHGVDAIVDAFDQATVLPPITLHGRAGRDRTLELRLLEGAKQ</sequence>
<name>A0A7Y0E1P6_9PROT</name>
<comment type="subcellular location">
    <subcellularLocation>
        <location evidence="1">Cell membrane</location>
        <topology evidence="1">Multi-pass membrane protein</topology>
    </subcellularLocation>
</comment>
<evidence type="ECO:0000256" key="8">
    <source>
        <dbReference type="SAM" id="Phobius"/>
    </source>
</evidence>
<keyword evidence="6 8" id="KW-1133">Transmembrane helix</keyword>
<feature type="transmembrane region" description="Helical" evidence="8">
    <location>
        <begin position="201"/>
        <end position="221"/>
    </location>
</feature>
<comment type="caution">
    <text evidence="10">The sequence shown here is derived from an EMBL/GenBank/DDBJ whole genome shotgun (WGS) entry which is preliminary data.</text>
</comment>
<dbReference type="GO" id="GO:0009103">
    <property type="term" value="P:lipopolysaccharide biosynthetic process"/>
    <property type="evidence" value="ECO:0007669"/>
    <property type="project" value="UniProtKB-ARBA"/>
</dbReference>
<keyword evidence="4 10" id="KW-0808">Transferase</keyword>
<feature type="domain" description="Glycosyltransferase RgtA/B/C/D-like" evidence="9">
    <location>
        <begin position="59"/>
        <end position="221"/>
    </location>
</feature>
<feature type="transmembrane region" description="Helical" evidence="8">
    <location>
        <begin position="160"/>
        <end position="189"/>
    </location>
</feature>
<organism evidence="10 11">
    <name type="scientific">Pacificispira spongiicola</name>
    <dbReference type="NCBI Taxonomy" id="2729598"/>
    <lineage>
        <taxon>Bacteria</taxon>
        <taxon>Pseudomonadati</taxon>
        <taxon>Pseudomonadota</taxon>
        <taxon>Alphaproteobacteria</taxon>
        <taxon>Rhodospirillales</taxon>
        <taxon>Rhodospirillaceae</taxon>
        <taxon>Pacificispira</taxon>
    </lineage>
</organism>
<feature type="transmembrane region" description="Helical" evidence="8">
    <location>
        <begin position="313"/>
        <end position="331"/>
    </location>
</feature>